<evidence type="ECO:0000313" key="2">
    <source>
        <dbReference type="EMBL" id="GBN53181.1"/>
    </source>
</evidence>
<name>A0A4Y2PPS0_ARAVE</name>
<dbReference type="AlphaFoldDB" id="A0A4Y2PPS0"/>
<keyword evidence="3" id="KW-1185">Reference proteome</keyword>
<comment type="caution">
    <text evidence="2">The sequence shown here is derived from an EMBL/GenBank/DDBJ whole genome shotgun (WGS) entry which is preliminary data.</text>
</comment>
<dbReference type="Proteomes" id="UP000499080">
    <property type="component" value="Unassembled WGS sequence"/>
</dbReference>
<accession>A0A4Y2PPS0</accession>
<evidence type="ECO:0000256" key="1">
    <source>
        <dbReference type="SAM" id="MobiDB-lite"/>
    </source>
</evidence>
<reference evidence="2 3" key="1">
    <citation type="journal article" date="2019" name="Sci. Rep.">
        <title>Orb-weaving spider Araneus ventricosus genome elucidates the spidroin gene catalogue.</title>
        <authorList>
            <person name="Kono N."/>
            <person name="Nakamura H."/>
            <person name="Ohtoshi R."/>
            <person name="Moran D.A.P."/>
            <person name="Shinohara A."/>
            <person name="Yoshida Y."/>
            <person name="Fujiwara M."/>
            <person name="Mori M."/>
            <person name="Tomita M."/>
            <person name="Arakawa K."/>
        </authorList>
    </citation>
    <scope>NUCLEOTIDE SEQUENCE [LARGE SCALE GENOMIC DNA]</scope>
</reference>
<evidence type="ECO:0000313" key="3">
    <source>
        <dbReference type="Proteomes" id="UP000499080"/>
    </source>
</evidence>
<feature type="region of interest" description="Disordered" evidence="1">
    <location>
        <begin position="62"/>
        <end position="106"/>
    </location>
</feature>
<protein>
    <submittedName>
        <fullName evidence="2">Uncharacterized protein</fullName>
    </submittedName>
</protein>
<organism evidence="2 3">
    <name type="scientific">Araneus ventricosus</name>
    <name type="common">Orbweaver spider</name>
    <name type="synonym">Epeira ventricosa</name>
    <dbReference type="NCBI Taxonomy" id="182803"/>
    <lineage>
        <taxon>Eukaryota</taxon>
        <taxon>Metazoa</taxon>
        <taxon>Ecdysozoa</taxon>
        <taxon>Arthropoda</taxon>
        <taxon>Chelicerata</taxon>
        <taxon>Arachnida</taxon>
        <taxon>Araneae</taxon>
        <taxon>Araneomorphae</taxon>
        <taxon>Entelegynae</taxon>
        <taxon>Araneoidea</taxon>
        <taxon>Araneidae</taxon>
        <taxon>Araneus</taxon>
    </lineage>
</organism>
<proteinExistence type="predicted"/>
<sequence length="106" mass="11748">MAQTINDTAWGIQGSSKRGWCKEGDLLSVPVVIVRTSKRFQCWGRAPVKSASWRMAPLIGRRAEKADGKRQPVQNSPRRSPIGAPKYHTFEQTGHASKCGGETELR</sequence>
<dbReference type="EMBL" id="BGPR01011831">
    <property type="protein sequence ID" value="GBN53181.1"/>
    <property type="molecule type" value="Genomic_DNA"/>
</dbReference>
<gene>
    <name evidence="2" type="ORF">AVEN_2958_1</name>
</gene>